<dbReference type="InterPro" id="IPR028992">
    <property type="entry name" value="Hedgehog/Intein_dom"/>
</dbReference>
<dbReference type="SMART" id="SM00306">
    <property type="entry name" value="HintN"/>
    <property type="match status" value="1"/>
</dbReference>
<comment type="caution">
    <text evidence="2">The sequence shown here is derived from an EMBL/GenBank/DDBJ whole genome shotgun (WGS) entry which is preliminary data.</text>
</comment>
<gene>
    <name evidence="2" type="ORF">AKJ29_07855</name>
</gene>
<name>A0A0P7IDP6_9RHOB</name>
<dbReference type="InterPro" id="IPR036844">
    <property type="entry name" value="Hint_dom_sf"/>
</dbReference>
<organism evidence="2 3">
    <name type="scientific">Aliiroseovarius crassostreae</name>
    <dbReference type="NCBI Taxonomy" id="154981"/>
    <lineage>
        <taxon>Bacteria</taxon>
        <taxon>Pseudomonadati</taxon>
        <taxon>Pseudomonadota</taxon>
        <taxon>Alphaproteobacteria</taxon>
        <taxon>Rhodobacterales</taxon>
        <taxon>Paracoccaceae</taxon>
        <taxon>Aliiroseovarius</taxon>
    </lineage>
</organism>
<dbReference type="InterPro" id="IPR003587">
    <property type="entry name" value="Hint_dom_N"/>
</dbReference>
<sequence>MSSFAAPEHADLPSLTLPVHDAGDFRVVQGVNEGDALGDASELLLEDDYALITPRTSLLSMTIPDHDGPLCIAEGSEVGTPGTPVFLDCVLTFMPPHGETLEAIVLVETTPDRTRIAAIYLYPLTPMRSGVQYTLVTINTENPRARLAQTASVSFTRGTQITLADGRQAPIETLTPGDRVLTRDSGPQPIRWIGQQTVRATGAFAPITIAAGALNNEAELTLSPSHRLFIYQRVDALKAGQKEVLVRARDLVGGPDVTRSEGGFVDYFQLLFDKHEIIYAEGIPAESLFVDQINSPALPEGLAPHAQRTHARELGKDALVQCAKPDNALGTLRAVKGAGPRRL</sequence>
<feature type="domain" description="Hint" evidence="1">
    <location>
        <begin position="152"/>
        <end position="247"/>
    </location>
</feature>
<evidence type="ECO:0000259" key="1">
    <source>
        <dbReference type="SMART" id="SM00306"/>
    </source>
</evidence>
<protein>
    <recommendedName>
        <fullName evidence="1">Hint domain-containing protein</fullName>
    </recommendedName>
</protein>
<evidence type="ECO:0000313" key="2">
    <source>
        <dbReference type="EMBL" id="KPN62172.1"/>
    </source>
</evidence>
<dbReference type="EMBL" id="LKBA01000019">
    <property type="protein sequence ID" value="KPN62172.1"/>
    <property type="molecule type" value="Genomic_DNA"/>
</dbReference>
<dbReference type="Proteomes" id="UP000050471">
    <property type="component" value="Unassembled WGS sequence"/>
</dbReference>
<accession>A0A0P7IDP6</accession>
<evidence type="ECO:0000313" key="3">
    <source>
        <dbReference type="Proteomes" id="UP000050471"/>
    </source>
</evidence>
<keyword evidence="3" id="KW-1185">Reference proteome</keyword>
<dbReference type="STRING" id="154981.AKJ29_07855"/>
<proteinExistence type="predicted"/>
<dbReference type="Pfam" id="PF13403">
    <property type="entry name" value="Hint_2"/>
    <property type="match status" value="1"/>
</dbReference>
<dbReference type="RefSeq" id="WP_055191608.1">
    <property type="nucleotide sequence ID" value="NZ_FPBS01000005.1"/>
</dbReference>
<dbReference type="OrthoDB" id="6305173at2"/>
<reference evidence="2 3" key="1">
    <citation type="submission" date="2015-09" db="EMBL/GenBank/DDBJ databases">
        <title>Draft genome sequence of Aliiroseovarius crassostreae CV919-312TSm, the causative agent of Roseovarius Oyster Disease (formerly Juvenile Oyster Disease).</title>
        <authorList>
            <person name="Kessner L."/>
            <person name="Spinard E."/>
            <person name="Nelson D."/>
        </authorList>
    </citation>
    <scope>NUCLEOTIDE SEQUENCE [LARGE SCALE GENOMIC DNA]</scope>
    <source>
        <strain evidence="2 3">CV919-312</strain>
    </source>
</reference>
<dbReference type="Gene3D" id="2.170.16.10">
    <property type="entry name" value="Hedgehog/Intein (Hint) domain"/>
    <property type="match status" value="1"/>
</dbReference>
<dbReference type="SUPFAM" id="SSF51294">
    <property type="entry name" value="Hedgehog/intein (Hint) domain"/>
    <property type="match status" value="1"/>
</dbReference>
<dbReference type="AlphaFoldDB" id="A0A0P7IDP6"/>
<dbReference type="CDD" id="cd00081">
    <property type="entry name" value="Hint"/>
    <property type="match status" value="1"/>
</dbReference>